<feature type="region of interest" description="Disordered" evidence="1">
    <location>
        <begin position="155"/>
        <end position="179"/>
    </location>
</feature>
<dbReference type="EMBL" id="ML996690">
    <property type="protein sequence ID" value="KAF2403274.1"/>
    <property type="molecule type" value="Genomic_DNA"/>
</dbReference>
<dbReference type="Proteomes" id="UP000799640">
    <property type="component" value="Unassembled WGS sequence"/>
</dbReference>
<feature type="compositionally biased region" description="Gly residues" evidence="1">
    <location>
        <begin position="279"/>
        <end position="294"/>
    </location>
</feature>
<feature type="signal peptide" evidence="2">
    <location>
        <begin position="1"/>
        <end position="17"/>
    </location>
</feature>
<evidence type="ECO:0000256" key="2">
    <source>
        <dbReference type="SAM" id="SignalP"/>
    </source>
</evidence>
<evidence type="ECO:0000313" key="3">
    <source>
        <dbReference type="EMBL" id="KAF2403274.1"/>
    </source>
</evidence>
<sequence>MHITTWITLATAGLVAAGQHARRDTFTQANAPAVKTALTALTPAIKELDAAIAALTAGNAATQIDVIVAKGKHLGEVTSAQSAKMAASPPFKGITDALSLLTPGMATIKALNQTFQDISAKVDIIKGSGQVDKIGDLLKSEKPVFSALNKAITSQIPPSSKGSAPKLPAGVTLPPMPSEAEMDKMLDNAIDQVIAILKGTQASFTIPPEILAQLPKMTGVPSAAGGAPGGAPAGAGGLGGLGGASGGMPGGAGGLGGLGGAGGAKGGLGGAKGGLGGAKGGLGAAKGSPKGKGGIPKSNGLWADDEA</sequence>
<evidence type="ECO:0008006" key="5">
    <source>
        <dbReference type="Google" id="ProtNLM"/>
    </source>
</evidence>
<accession>A0A6G1I510</accession>
<keyword evidence="4" id="KW-1185">Reference proteome</keyword>
<dbReference type="Gene3D" id="1.20.1280.140">
    <property type="match status" value="1"/>
</dbReference>
<evidence type="ECO:0000256" key="1">
    <source>
        <dbReference type="SAM" id="MobiDB-lite"/>
    </source>
</evidence>
<protein>
    <recommendedName>
        <fullName evidence="5">Cell wall protein</fullName>
    </recommendedName>
</protein>
<reference evidence="3" key="1">
    <citation type="journal article" date="2020" name="Stud. Mycol.">
        <title>101 Dothideomycetes genomes: a test case for predicting lifestyles and emergence of pathogens.</title>
        <authorList>
            <person name="Haridas S."/>
            <person name="Albert R."/>
            <person name="Binder M."/>
            <person name="Bloem J."/>
            <person name="Labutti K."/>
            <person name="Salamov A."/>
            <person name="Andreopoulos B."/>
            <person name="Baker S."/>
            <person name="Barry K."/>
            <person name="Bills G."/>
            <person name="Bluhm B."/>
            <person name="Cannon C."/>
            <person name="Castanera R."/>
            <person name="Culley D."/>
            <person name="Daum C."/>
            <person name="Ezra D."/>
            <person name="Gonzalez J."/>
            <person name="Henrissat B."/>
            <person name="Kuo A."/>
            <person name="Liang C."/>
            <person name="Lipzen A."/>
            <person name="Lutzoni F."/>
            <person name="Magnuson J."/>
            <person name="Mondo S."/>
            <person name="Nolan M."/>
            <person name="Ohm R."/>
            <person name="Pangilinan J."/>
            <person name="Park H.-J."/>
            <person name="Ramirez L."/>
            <person name="Alfaro M."/>
            <person name="Sun H."/>
            <person name="Tritt A."/>
            <person name="Yoshinaga Y."/>
            <person name="Zwiers L.-H."/>
            <person name="Turgeon B."/>
            <person name="Goodwin S."/>
            <person name="Spatafora J."/>
            <person name="Crous P."/>
            <person name="Grigoriev I."/>
        </authorList>
    </citation>
    <scope>NUCLEOTIDE SEQUENCE</scope>
    <source>
        <strain evidence="3">CBS 262.69</strain>
    </source>
</reference>
<organism evidence="3 4">
    <name type="scientific">Trichodelitschia bisporula</name>
    <dbReference type="NCBI Taxonomy" id="703511"/>
    <lineage>
        <taxon>Eukaryota</taxon>
        <taxon>Fungi</taxon>
        <taxon>Dikarya</taxon>
        <taxon>Ascomycota</taxon>
        <taxon>Pezizomycotina</taxon>
        <taxon>Dothideomycetes</taxon>
        <taxon>Dothideomycetes incertae sedis</taxon>
        <taxon>Phaeotrichales</taxon>
        <taxon>Phaeotrichaceae</taxon>
        <taxon>Trichodelitschia</taxon>
    </lineage>
</organism>
<gene>
    <name evidence="3" type="ORF">EJ06DRAFT_324926</name>
</gene>
<feature type="region of interest" description="Disordered" evidence="1">
    <location>
        <begin position="279"/>
        <end position="307"/>
    </location>
</feature>
<name>A0A6G1I510_9PEZI</name>
<dbReference type="AlphaFoldDB" id="A0A6G1I510"/>
<proteinExistence type="predicted"/>
<evidence type="ECO:0000313" key="4">
    <source>
        <dbReference type="Proteomes" id="UP000799640"/>
    </source>
</evidence>
<keyword evidence="2" id="KW-0732">Signal</keyword>
<feature type="chain" id="PRO_5026320724" description="Cell wall protein" evidence="2">
    <location>
        <begin position="18"/>
        <end position="307"/>
    </location>
</feature>